<dbReference type="PANTHER" id="PTHR16517:SF2">
    <property type="entry name" value="TUBBY-RELATED PROTEIN 4"/>
    <property type="match status" value="1"/>
</dbReference>
<organism evidence="3 4">
    <name type="scientific">Pelobates cultripes</name>
    <name type="common">Western spadefoot toad</name>
    <dbReference type="NCBI Taxonomy" id="61616"/>
    <lineage>
        <taxon>Eukaryota</taxon>
        <taxon>Metazoa</taxon>
        <taxon>Chordata</taxon>
        <taxon>Craniata</taxon>
        <taxon>Vertebrata</taxon>
        <taxon>Euteleostomi</taxon>
        <taxon>Amphibia</taxon>
        <taxon>Batrachia</taxon>
        <taxon>Anura</taxon>
        <taxon>Pelobatoidea</taxon>
        <taxon>Pelobatidae</taxon>
        <taxon>Pelobates</taxon>
    </lineage>
</organism>
<dbReference type="PANTHER" id="PTHR16517">
    <property type="entry name" value="TUBBY-RELATED"/>
    <property type="match status" value="1"/>
</dbReference>
<comment type="pathway">
    <text evidence="1">Protein modification; protein ubiquitination.</text>
</comment>
<dbReference type="AlphaFoldDB" id="A0AAD1VV59"/>
<accession>A0AAD1VV59</accession>
<dbReference type="EMBL" id="OW240913">
    <property type="protein sequence ID" value="CAH2251524.1"/>
    <property type="molecule type" value="Genomic_DNA"/>
</dbReference>
<evidence type="ECO:0000259" key="2">
    <source>
        <dbReference type="PROSITE" id="PS50225"/>
    </source>
</evidence>
<sequence length="511" mass="57506">MSMNQNGEKKTINKANLMWKEYWDKEKINQTIAKHTERKEFPHECHLWSPTTQLLRKYGKSSKDLQPILTEDETLKNIFPETPIAFRQPSNLQQKLINRRLPTDDGPAAYSIPMENIKPLLTVGFSSGDISLMNNYDDLSPTIIRSGLKDVVVQWCTQGDLLAVAGMEKQNMMPDLVSVASLKNAIIKFYNVHGEHIYTLDTPVQRPITSICWGHRDSRLFLASGPALYVVRVEHRVACLQLLCQQAIANSLRDDKDIGKLTLPSRLCSYLTTAFIPTIKPPIPDPNNMRDFVSYPTSGNERLHCTMKRTEDDPEVGGPCYTLYLEYLGGLVPVLKGRRISKLRPEFVIMDPKTDGKTDEIYGNGLISAVIDSCNCSDSSDIELSDDWAAKKSPKITRASKSPKLPRINIEARKSPKLSRAAQDITRSPRLPIRKPSIGSPSLTRREFPLDDISQHNYLAQVTSNIWGTKFKIVGLAAFLPANLGAVYLPERNPQLDRLEQGGKEQNKSFC</sequence>
<proteinExistence type="predicted"/>
<gene>
    <name evidence="3" type="ORF">PECUL_23A012969</name>
</gene>
<evidence type="ECO:0000313" key="3">
    <source>
        <dbReference type="EMBL" id="CAH2251524.1"/>
    </source>
</evidence>
<name>A0AAD1VV59_PELCU</name>
<dbReference type="Proteomes" id="UP001295444">
    <property type="component" value="Chromosome 02"/>
</dbReference>
<reference evidence="3" key="1">
    <citation type="submission" date="2022-03" db="EMBL/GenBank/DDBJ databases">
        <authorList>
            <person name="Alioto T."/>
            <person name="Alioto T."/>
            <person name="Gomez Garrido J."/>
        </authorList>
    </citation>
    <scope>NUCLEOTIDE SEQUENCE</scope>
</reference>
<dbReference type="SUPFAM" id="SSF49842">
    <property type="entry name" value="TNF-like"/>
    <property type="match status" value="1"/>
</dbReference>
<dbReference type="PROSITE" id="PS50225">
    <property type="entry name" value="SOCS"/>
    <property type="match status" value="1"/>
</dbReference>
<evidence type="ECO:0000256" key="1">
    <source>
        <dbReference type="ARBA" id="ARBA00004906"/>
    </source>
</evidence>
<dbReference type="InterPro" id="IPR025659">
    <property type="entry name" value="Tubby-like_C"/>
</dbReference>
<evidence type="ECO:0000313" key="4">
    <source>
        <dbReference type="Proteomes" id="UP001295444"/>
    </source>
</evidence>
<feature type="domain" description="SOCS box" evidence="2">
    <location>
        <begin position="240"/>
        <end position="277"/>
    </location>
</feature>
<dbReference type="InterPro" id="IPR008983">
    <property type="entry name" value="Tumour_necrosis_fac-like_dom"/>
</dbReference>
<protein>
    <submittedName>
        <fullName evidence="3">Tubby-related 4 isoform X2</fullName>
    </submittedName>
</protein>
<dbReference type="InterPro" id="IPR001496">
    <property type="entry name" value="SOCS_box"/>
</dbReference>
<keyword evidence="4" id="KW-1185">Reference proteome</keyword>
<dbReference type="SUPFAM" id="SSF54518">
    <property type="entry name" value="Tubby C-terminal domain-like"/>
    <property type="match status" value="1"/>
</dbReference>